<evidence type="ECO:0000313" key="5">
    <source>
        <dbReference type="Proteomes" id="UP000217790"/>
    </source>
</evidence>
<protein>
    <recommendedName>
        <fullName evidence="3">DUF7587 domain-containing protein</fullName>
    </recommendedName>
</protein>
<feature type="transmembrane region" description="Helical" evidence="2">
    <location>
        <begin position="516"/>
        <end position="539"/>
    </location>
</feature>
<evidence type="ECO:0000313" key="4">
    <source>
        <dbReference type="EMBL" id="PBL03109.1"/>
    </source>
</evidence>
<feature type="region of interest" description="Disordered" evidence="1">
    <location>
        <begin position="490"/>
        <end position="513"/>
    </location>
</feature>
<dbReference type="InterPro" id="IPR056009">
    <property type="entry name" value="DUF7587"/>
</dbReference>
<keyword evidence="2" id="KW-0472">Membrane</keyword>
<evidence type="ECO:0000256" key="1">
    <source>
        <dbReference type="SAM" id="MobiDB-lite"/>
    </source>
</evidence>
<evidence type="ECO:0000256" key="2">
    <source>
        <dbReference type="SAM" id="Phobius"/>
    </source>
</evidence>
<dbReference type="EMBL" id="KZ293644">
    <property type="protein sequence ID" value="PBL03109.1"/>
    <property type="molecule type" value="Genomic_DNA"/>
</dbReference>
<feature type="region of interest" description="Disordered" evidence="1">
    <location>
        <begin position="359"/>
        <end position="439"/>
    </location>
</feature>
<organism evidence="4 5">
    <name type="scientific">Armillaria gallica</name>
    <name type="common">Bulbous honey fungus</name>
    <name type="synonym">Armillaria bulbosa</name>
    <dbReference type="NCBI Taxonomy" id="47427"/>
    <lineage>
        <taxon>Eukaryota</taxon>
        <taxon>Fungi</taxon>
        <taxon>Dikarya</taxon>
        <taxon>Basidiomycota</taxon>
        <taxon>Agaricomycotina</taxon>
        <taxon>Agaricomycetes</taxon>
        <taxon>Agaricomycetidae</taxon>
        <taxon>Agaricales</taxon>
        <taxon>Marasmiineae</taxon>
        <taxon>Physalacriaceae</taxon>
        <taxon>Armillaria</taxon>
    </lineage>
</organism>
<dbReference type="STRING" id="47427.A0A2H3EK85"/>
<dbReference type="OrthoDB" id="3359845at2759"/>
<dbReference type="OMA" id="WFHRLAT"/>
<gene>
    <name evidence="4" type="ORF">ARMGADRAFT_3407</name>
</gene>
<sequence>MSDDDLWCLPRHGFEGDYDFDSLVERNPFLFRVYTPKVTSPSISYDPKIFCIAPKFDAKYTSPPSAIESLSPIGPLTEIATCEEVTRHLDWTTRSSSPFISTSFSFAWAIWEALRRYKSGVKHDVEIAVIDAASLKGRAATAIQVLRKATSDEQPQHYWRWYHFSQESQSVVVYGYIPLTSVMASVPLLSILEKMPSYFLRSGIPVNPSITETSLINRVAWDFTSKKSTYKQFCDAMTDRYFEQSTEMRLRESIVGSVRLAVALLHPWFHKTAAEDIDWAVHKAAELASLIAAWPDPQDPAEMQDVLHGMVSLLAEEVRDKRQVSLLGDVLELAGVIDDIEDVVYSLEDRVEQHEAAAAGNLVNQTSLNDDCTEGTPSQPQPGAPPSLRITIPSTPPSSSSSSSSSSSNDSSPLLPLTPVSSDGGSTETPSKCDEVSLSRAHSANTMSLLSQFLTSDSSSHILRRRFSSPATTPRVRFVTAPSTPFSALIPSSPEQSCQEVEPSPSASSSSTPRGMIAETISVAVTGFLFGTLLTLCVVSSQRRMLLTHLT</sequence>
<evidence type="ECO:0000259" key="3">
    <source>
        <dbReference type="Pfam" id="PF24494"/>
    </source>
</evidence>
<dbReference type="Pfam" id="PF24494">
    <property type="entry name" value="DUF7587"/>
    <property type="match status" value="1"/>
</dbReference>
<accession>A0A2H3EK85</accession>
<proteinExistence type="predicted"/>
<name>A0A2H3EK85_ARMGA</name>
<keyword evidence="5" id="KW-1185">Reference proteome</keyword>
<reference evidence="5" key="1">
    <citation type="journal article" date="2017" name="Nat. Ecol. Evol.">
        <title>Genome expansion and lineage-specific genetic innovations in the forest pathogenic fungi Armillaria.</title>
        <authorList>
            <person name="Sipos G."/>
            <person name="Prasanna A.N."/>
            <person name="Walter M.C."/>
            <person name="O'Connor E."/>
            <person name="Balint B."/>
            <person name="Krizsan K."/>
            <person name="Kiss B."/>
            <person name="Hess J."/>
            <person name="Varga T."/>
            <person name="Slot J."/>
            <person name="Riley R."/>
            <person name="Boka B."/>
            <person name="Rigling D."/>
            <person name="Barry K."/>
            <person name="Lee J."/>
            <person name="Mihaltcheva S."/>
            <person name="LaButti K."/>
            <person name="Lipzen A."/>
            <person name="Waldron R."/>
            <person name="Moloney N.M."/>
            <person name="Sperisen C."/>
            <person name="Kredics L."/>
            <person name="Vagvoelgyi C."/>
            <person name="Patrignani A."/>
            <person name="Fitzpatrick D."/>
            <person name="Nagy I."/>
            <person name="Doyle S."/>
            <person name="Anderson J.B."/>
            <person name="Grigoriev I.V."/>
            <person name="Gueldener U."/>
            <person name="Muensterkoetter M."/>
            <person name="Nagy L.G."/>
        </authorList>
    </citation>
    <scope>NUCLEOTIDE SEQUENCE [LARGE SCALE GENOMIC DNA]</scope>
    <source>
        <strain evidence="5">Ar21-2</strain>
    </source>
</reference>
<keyword evidence="2" id="KW-0812">Transmembrane</keyword>
<feature type="compositionally biased region" description="Low complexity" evidence="1">
    <location>
        <begin position="386"/>
        <end position="422"/>
    </location>
</feature>
<dbReference type="AlphaFoldDB" id="A0A2H3EK85"/>
<feature type="compositionally biased region" description="Low complexity" evidence="1">
    <location>
        <begin position="503"/>
        <end position="513"/>
    </location>
</feature>
<feature type="compositionally biased region" description="Polar residues" evidence="1">
    <location>
        <begin position="362"/>
        <end position="378"/>
    </location>
</feature>
<feature type="domain" description="DUF7587" evidence="3">
    <location>
        <begin position="26"/>
        <end position="188"/>
    </location>
</feature>
<keyword evidence="2" id="KW-1133">Transmembrane helix</keyword>
<dbReference type="InParanoid" id="A0A2H3EK85"/>
<dbReference type="Proteomes" id="UP000217790">
    <property type="component" value="Unassembled WGS sequence"/>
</dbReference>